<dbReference type="AlphaFoldDB" id="A0A9P3CKP4"/>
<gene>
    <name evidence="2" type="ORF">CKM354_000360600</name>
</gene>
<dbReference type="GeneID" id="68289181"/>
<dbReference type="OrthoDB" id="10297363at2759"/>
<name>A0A9P3CKP4_9PEZI</name>
<reference evidence="2 3" key="1">
    <citation type="submission" date="2021-01" db="EMBL/GenBank/DDBJ databases">
        <title>Cercospora kikuchii MAFF 305040 whole genome shotgun sequence.</title>
        <authorList>
            <person name="Kashiwa T."/>
            <person name="Suzuki T."/>
        </authorList>
    </citation>
    <scope>NUCLEOTIDE SEQUENCE [LARGE SCALE GENOMIC DNA]</scope>
    <source>
        <strain evidence="2 3">MAFF 305040</strain>
    </source>
</reference>
<evidence type="ECO:0000313" key="2">
    <source>
        <dbReference type="EMBL" id="GIZ40258.1"/>
    </source>
</evidence>
<dbReference type="RefSeq" id="XP_044654745.1">
    <property type="nucleotide sequence ID" value="XM_044798810.1"/>
</dbReference>
<proteinExistence type="predicted"/>
<feature type="region of interest" description="Disordered" evidence="1">
    <location>
        <begin position="164"/>
        <end position="196"/>
    </location>
</feature>
<evidence type="ECO:0000313" key="3">
    <source>
        <dbReference type="Proteomes" id="UP000825890"/>
    </source>
</evidence>
<feature type="compositionally biased region" description="Basic and acidic residues" evidence="1">
    <location>
        <begin position="164"/>
        <end position="173"/>
    </location>
</feature>
<accession>A0A9P3CKP4</accession>
<protein>
    <submittedName>
        <fullName evidence="2">Uncharacterized protein</fullName>
    </submittedName>
</protein>
<sequence>MCLYDNIRYICSDEEHTLAELCDAATRQCAQLQCAPYVRHVLFSTSVCDLCGIAWEQSALTGDAYDRIITPLLGSDRKRSHDTGSYFPTDALFVASPPSTLMRRLSPEPLLTPSEVATAFEEVSEGMFNANIALPILPDTILTGDPFERSPKIVLSDEALSELKSSHNRKEDLQNDLPSASPIAAFGTTAHRRRES</sequence>
<keyword evidence="3" id="KW-1185">Reference proteome</keyword>
<evidence type="ECO:0000256" key="1">
    <source>
        <dbReference type="SAM" id="MobiDB-lite"/>
    </source>
</evidence>
<dbReference type="Proteomes" id="UP000825890">
    <property type="component" value="Unassembled WGS sequence"/>
</dbReference>
<comment type="caution">
    <text evidence="2">The sequence shown here is derived from an EMBL/GenBank/DDBJ whole genome shotgun (WGS) entry which is preliminary data.</text>
</comment>
<dbReference type="EMBL" id="BOLY01000002">
    <property type="protein sequence ID" value="GIZ40258.1"/>
    <property type="molecule type" value="Genomic_DNA"/>
</dbReference>
<organism evidence="2 3">
    <name type="scientific">Cercospora kikuchii</name>
    <dbReference type="NCBI Taxonomy" id="84275"/>
    <lineage>
        <taxon>Eukaryota</taxon>
        <taxon>Fungi</taxon>
        <taxon>Dikarya</taxon>
        <taxon>Ascomycota</taxon>
        <taxon>Pezizomycotina</taxon>
        <taxon>Dothideomycetes</taxon>
        <taxon>Dothideomycetidae</taxon>
        <taxon>Mycosphaerellales</taxon>
        <taxon>Mycosphaerellaceae</taxon>
        <taxon>Cercospora</taxon>
    </lineage>
</organism>